<evidence type="ECO:0000259" key="4">
    <source>
        <dbReference type="Pfam" id="PF22725"/>
    </source>
</evidence>
<dbReference type="InterPro" id="IPR036291">
    <property type="entry name" value="NAD(P)-bd_dom_sf"/>
</dbReference>
<dbReference type="SUPFAM" id="SSF51735">
    <property type="entry name" value="NAD(P)-binding Rossmann-fold domains"/>
    <property type="match status" value="1"/>
</dbReference>
<keyword evidence="2" id="KW-0732">Signal</keyword>
<evidence type="ECO:0000259" key="3">
    <source>
        <dbReference type="Pfam" id="PF01408"/>
    </source>
</evidence>
<feature type="domain" description="Gfo/Idh/MocA-like oxidoreductase N-terminal" evidence="3">
    <location>
        <begin position="3"/>
        <end position="121"/>
    </location>
</feature>
<dbReference type="Gene3D" id="3.30.360.10">
    <property type="entry name" value="Dihydrodipicolinate Reductase, domain 2"/>
    <property type="match status" value="1"/>
</dbReference>
<evidence type="ECO:0000256" key="1">
    <source>
        <dbReference type="ARBA" id="ARBA00010928"/>
    </source>
</evidence>
<comment type="similarity">
    <text evidence="1">Belongs to the Gfo/Idh/MocA family.</text>
</comment>
<proteinExistence type="inferred from homology"/>
<dbReference type="Pfam" id="PF01408">
    <property type="entry name" value="GFO_IDH_MocA"/>
    <property type="match status" value="1"/>
</dbReference>
<dbReference type="PANTHER" id="PTHR42840">
    <property type="entry name" value="NAD(P)-BINDING ROSSMANN-FOLD SUPERFAMILY PROTEIN-RELATED"/>
    <property type="match status" value="1"/>
</dbReference>
<dbReference type="RefSeq" id="XP_024667727.1">
    <property type="nucleotide sequence ID" value="XM_024814431.1"/>
</dbReference>
<dbReference type="GO" id="GO:0000166">
    <property type="term" value="F:nucleotide binding"/>
    <property type="evidence" value="ECO:0007669"/>
    <property type="project" value="InterPro"/>
</dbReference>
<evidence type="ECO:0000256" key="2">
    <source>
        <dbReference type="SAM" id="SignalP"/>
    </source>
</evidence>
<accession>A0A2I2EZB4</accession>
<dbReference type="SUPFAM" id="SSF55347">
    <property type="entry name" value="Glyceraldehyde-3-phosphate dehydrogenase-like, C-terminal domain"/>
    <property type="match status" value="1"/>
</dbReference>
<dbReference type="InterPro" id="IPR000683">
    <property type="entry name" value="Gfo/Idh/MocA-like_OxRdtase_N"/>
</dbReference>
<evidence type="ECO:0000313" key="6">
    <source>
        <dbReference type="Proteomes" id="UP000234585"/>
    </source>
</evidence>
<evidence type="ECO:0000313" key="5">
    <source>
        <dbReference type="EMBL" id="PLB33715.1"/>
    </source>
</evidence>
<dbReference type="PANTHER" id="PTHR42840:SF5">
    <property type="entry name" value="NAD(P)-BINDING ROSSMANN-FOLD SUPERFAMILY PROTEIN"/>
    <property type="match status" value="1"/>
</dbReference>
<dbReference type="GeneID" id="36521591"/>
<dbReference type="GO" id="GO:0005737">
    <property type="term" value="C:cytoplasm"/>
    <property type="evidence" value="ECO:0007669"/>
    <property type="project" value="TreeGrafter"/>
</dbReference>
<dbReference type="EMBL" id="KZ559197">
    <property type="protein sequence ID" value="PLB33715.1"/>
    <property type="molecule type" value="Genomic_DNA"/>
</dbReference>
<dbReference type="InterPro" id="IPR055170">
    <property type="entry name" value="GFO_IDH_MocA-like_dom"/>
</dbReference>
<name>A0A2I2EZB4_ASPCN</name>
<reference evidence="5 6" key="1">
    <citation type="submission" date="2017-12" db="EMBL/GenBank/DDBJ databases">
        <authorList>
            <consortium name="DOE Joint Genome Institute"/>
            <person name="Haridas S."/>
            <person name="Kjaerbolling I."/>
            <person name="Vesth T.C."/>
            <person name="Frisvad J.C."/>
            <person name="Nybo J.L."/>
            <person name="Theobald S."/>
            <person name="Kuo A."/>
            <person name="Bowyer P."/>
            <person name="Matsuda Y."/>
            <person name="Mondo S."/>
            <person name="Lyhne E.K."/>
            <person name="Kogle M.E."/>
            <person name="Clum A."/>
            <person name="Lipzen A."/>
            <person name="Salamov A."/>
            <person name="Ngan C.Y."/>
            <person name="Daum C."/>
            <person name="Chiniquy J."/>
            <person name="Barry K."/>
            <person name="LaButti K."/>
            <person name="Simmons B.A."/>
            <person name="Magnuson J.K."/>
            <person name="Mortensen U.H."/>
            <person name="Larsen T.O."/>
            <person name="Grigoriev I.V."/>
            <person name="Baker S.E."/>
            <person name="Andersen M.R."/>
            <person name="Nordberg H.P."/>
            <person name="Cantor M.N."/>
            <person name="Hua S.X."/>
        </authorList>
    </citation>
    <scope>NUCLEOTIDE SEQUENCE [LARGE SCALE GENOMIC DNA]</scope>
    <source>
        <strain evidence="5 6">CBS 102.13</strain>
    </source>
</reference>
<keyword evidence="6" id="KW-1185">Reference proteome</keyword>
<dbReference type="Pfam" id="PF22725">
    <property type="entry name" value="GFO_IDH_MocA_C3"/>
    <property type="match status" value="1"/>
</dbReference>
<dbReference type="OrthoDB" id="64915at2759"/>
<feature type="chain" id="PRO_5014181156" evidence="2">
    <location>
        <begin position="25"/>
        <end position="357"/>
    </location>
</feature>
<feature type="domain" description="GFO/IDH/MocA-like oxidoreductase" evidence="4">
    <location>
        <begin position="148"/>
        <end position="265"/>
    </location>
</feature>
<sequence>MPIGVALIGAGLFARLVHLPAIDAAPDLELRAVYSRSLKSAQSVAPDRDLARYADDADQDLAAMLGRSDVTAVIIAVPIVQTAKFVRIALNAGKHVLSEKPIAKDIAEATTLLQWYRSSGVSQRANWSVAENWRYWKSLNYARDQLAALGRIHQLRVQVNLDCRPGFYMWSFFEGSAWRRHPEHQGGTLLDSGVHYAASLRHLLRSDRVTRIAAFANAAQDTLPPLDTLDAIFQTEAGTQGVFQLSFTSNLHGTGWEMVGDNGSISVMDWNGTVDNTTVTTRFRDREPEVRQIPIEGLGVPDEVLAWGKALATGKWNDRQRPEEALADLELMELMFQSSAEQGMPKVPVHQVVDRSQ</sequence>
<dbReference type="AlphaFoldDB" id="A0A2I2EZB4"/>
<gene>
    <name evidence="5" type="ORF">BDW47DRAFT_113501</name>
</gene>
<dbReference type="STRING" id="41067.A0A2I2EZB4"/>
<dbReference type="Proteomes" id="UP000234585">
    <property type="component" value="Unassembled WGS sequence"/>
</dbReference>
<dbReference type="GO" id="GO:0016491">
    <property type="term" value="F:oxidoreductase activity"/>
    <property type="evidence" value="ECO:0007669"/>
    <property type="project" value="TreeGrafter"/>
</dbReference>
<organism evidence="5 6">
    <name type="scientific">Aspergillus candidus</name>
    <dbReference type="NCBI Taxonomy" id="41067"/>
    <lineage>
        <taxon>Eukaryota</taxon>
        <taxon>Fungi</taxon>
        <taxon>Dikarya</taxon>
        <taxon>Ascomycota</taxon>
        <taxon>Pezizomycotina</taxon>
        <taxon>Eurotiomycetes</taxon>
        <taxon>Eurotiomycetidae</taxon>
        <taxon>Eurotiales</taxon>
        <taxon>Aspergillaceae</taxon>
        <taxon>Aspergillus</taxon>
        <taxon>Aspergillus subgen. Circumdati</taxon>
    </lineage>
</organism>
<protein>
    <submittedName>
        <fullName evidence="5">Glucose-fructose oxidoreductase</fullName>
    </submittedName>
</protein>
<dbReference type="GO" id="GO:0006740">
    <property type="term" value="P:NADPH regeneration"/>
    <property type="evidence" value="ECO:0007669"/>
    <property type="project" value="TreeGrafter"/>
</dbReference>
<feature type="signal peptide" evidence="2">
    <location>
        <begin position="1"/>
        <end position="24"/>
    </location>
</feature>
<dbReference type="Gene3D" id="3.40.50.720">
    <property type="entry name" value="NAD(P)-binding Rossmann-like Domain"/>
    <property type="match status" value="1"/>
</dbReference>